<dbReference type="InterPro" id="IPR023393">
    <property type="entry name" value="START-like_dom_sf"/>
</dbReference>
<proteinExistence type="inferred from homology"/>
<organism evidence="3 4">
    <name type="scientific">Paenibacillus sabuli</name>
    <dbReference type="NCBI Taxonomy" id="2772509"/>
    <lineage>
        <taxon>Bacteria</taxon>
        <taxon>Bacillati</taxon>
        <taxon>Bacillota</taxon>
        <taxon>Bacilli</taxon>
        <taxon>Bacillales</taxon>
        <taxon>Paenibacillaceae</taxon>
        <taxon>Paenibacillus</taxon>
    </lineage>
</organism>
<dbReference type="Pfam" id="PF08327">
    <property type="entry name" value="AHSA1"/>
    <property type="match status" value="1"/>
</dbReference>
<dbReference type="InterPro" id="IPR013538">
    <property type="entry name" value="ASHA1/2-like_C"/>
</dbReference>
<evidence type="ECO:0000313" key="3">
    <source>
        <dbReference type="EMBL" id="MBD2844980.1"/>
    </source>
</evidence>
<protein>
    <submittedName>
        <fullName evidence="3">SRPBCC domain-containing protein</fullName>
    </submittedName>
</protein>
<evidence type="ECO:0000259" key="2">
    <source>
        <dbReference type="Pfam" id="PF08327"/>
    </source>
</evidence>
<dbReference type="AlphaFoldDB" id="A0A927GRH5"/>
<dbReference type="EMBL" id="JACXIZ010000013">
    <property type="protein sequence ID" value="MBD2844980.1"/>
    <property type="molecule type" value="Genomic_DNA"/>
</dbReference>
<accession>A0A927GRH5</accession>
<comment type="caution">
    <text evidence="3">The sequence shown here is derived from an EMBL/GenBank/DDBJ whole genome shotgun (WGS) entry which is preliminary data.</text>
</comment>
<dbReference type="Proteomes" id="UP000621560">
    <property type="component" value="Unassembled WGS sequence"/>
</dbReference>
<feature type="domain" description="Activator of Hsp90 ATPase homologue 1/2-like C-terminal" evidence="2">
    <location>
        <begin position="92"/>
        <end position="200"/>
    </location>
</feature>
<dbReference type="RefSeq" id="WP_190916142.1">
    <property type="nucleotide sequence ID" value="NZ_JACXIZ010000013.1"/>
</dbReference>
<sequence length="202" mass="22811">MDIIGNEFRTAVKRETGKSWAEWTALLDADCAPDGGYDEAAAYLAEVHGLDDRWVTILAGTNEHRQGRKPVGLTAAVGYQIGVRRTVRRPKLEVWDTLVSPSGLRLWLGEMSELQLQAGARFVTKEGNVGTLRIVKPPDKLRMAWQMPGWDKPSTLQLQLLASGEARTTVSYHQEKLTDLYMRETMRRRWETALDELQALCD</sequence>
<name>A0A927GRH5_9BACL</name>
<comment type="similarity">
    <text evidence="1">Belongs to the AHA1 family.</text>
</comment>
<dbReference type="SUPFAM" id="SSF55961">
    <property type="entry name" value="Bet v1-like"/>
    <property type="match status" value="1"/>
</dbReference>
<evidence type="ECO:0000313" key="4">
    <source>
        <dbReference type="Proteomes" id="UP000621560"/>
    </source>
</evidence>
<keyword evidence="4" id="KW-1185">Reference proteome</keyword>
<evidence type="ECO:0000256" key="1">
    <source>
        <dbReference type="ARBA" id="ARBA00006817"/>
    </source>
</evidence>
<dbReference type="Gene3D" id="3.30.530.20">
    <property type="match status" value="1"/>
</dbReference>
<gene>
    <name evidence="3" type="ORF">IDH44_07245</name>
</gene>
<reference evidence="3" key="1">
    <citation type="submission" date="2020-09" db="EMBL/GenBank/DDBJ databases">
        <title>A novel bacterium of genus Paenibacillus, isolated from South China Sea.</title>
        <authorList>
            <person name="Huang H."/>
            <person name="Mo K."/>
            <person name="Hu Y."/>
        </authorList>
    </citation>
    <scope>NUCLEOTIDE SEQUENCE</scope>
    <source>
        <strain evidence="3">IB182496</strain>
    </source>
</reference>